<keyword evidence="2" id="KW-1185">Reference proteome</keyword>
<evidence type="ECO:0000313" key="2">
    <source>
        <dbReference type="Proteomes" id="UP001595872"/>
    </source>
</evidence>
<dbReference type="RefSeq" id="WP_378258703.1">
    <property type="nucleotide sequence ID" value="NZ_JBHSIT010000007.1"/>
</dbReference>
<reference evidence="2" key="1">
    <citation type="journal article" date="2019" name="Int. J. Syst. Evol. Microbiol.">
        <title>The Global Catalogue of Microorganisms (GCM) 10K type strain sequencing project: providing services to taxonomists for standard genome sequencing and annotation.</title>
        <authorList>
            <consortium name="The Broad Institute Genomics Platform"/>
            <consortium name="The Broad Institute Genome Sequencing Center for Infectious Disease"/>
            <person name="Wu L."/>
            <person name="Ma J."/>
        </authorList>
    </citation>
    <scope>NUCLEOTIDE SEQUENCE [LARGE SCALE GENOMIC DNA]</scope>
    <source>
        <strain evidence="2">KLKA75</strain>
    </source>
</reference>
<organism evidence="1 2">
    <name type="scientific">Actinomadura gamaensis</name>
    <dbReference type="NCBI Taxonomy" id="1763541"/>
    <lineage>
        <taxon>Bacteria</taxon>
        <taxon>Bacillati</taxon>
        <taxon>Actinomycetota</taxon>
        <taxon>Actinomycetes</taxon>
        <taxon>Streptosporangiales</taxon>
        <taxon>Thermomonosporaceae</taxon>
        <taxon>Actinomadura</taxon>
    </lineage>
</organism>
<dbReference type="EMBL" id="JBHSIT010000007">
    <property type="protein sequence ID" value="MFC4910387.1"/>
    <property type="molecule type" value="Genomic_DNA"/>
</dbReference>
<comment type="caution">
    <text evidence="1">The sequence shown here is derived from an EMBL/GenBank/DDBJ whole genome shotgun (WGS) entry which is preliminary data.</text>
</comment>
<dbReference type="Proteomes" id="UP001595872">
    <property type="component" value="Unassembled WGS sequence"/>
</dbReference>
<sequence>MVILKLSGLRCSLQVPDDGPPFLSVCRPEAVRTRQVVWCEPASAGPSGTGDADGAAGCCSPSSAGTSCVFAWRLGPIGPVHELFEAAIVVINTMASAEGRARGD</sequence>
<proteinExistence type="predicted"/>
<name>A0ABV9U671_9ACTN</name>
<accession>A0ABV9U671</accession>
<gene>
    <name evidence="1" type="ORF">ACFPCY_23945</name>
</gene>
<protein>
    <submittedName>
        <fullName evidence="1">Uncharacterized protein</fullName>
    </submittedName>
</protein>
<evidence type="ECO:0000313" key="1">
    <source>
        <dbReference type="EMBL" id="MFC4910387.1"/>
    </source>
</evidence>